<dbReference type="Pfam" id="PF00005">
    <property type="entry name" value="ABC_tran"/>
    <property type="match status" value="1"/>
</dbReference>
<dbReference type="SMART" id="SM00382">
    <property type="entry name" value="AAA"/>
    <property type="match status" value="1"/>
</dbReference>
<keyword evidence="1" id="KW-0813">Transport</keyword>
<protein>
    <submittedName>
        <fullName evidence="5">ABC transporter ATP-binding protein</fullName>
    </submittedName>
</protein>
<dbReference type="AlphaFoldDB" id="A0A101XNK0"/>
<evidence type="ECO:0000256" key="3">
    <source>
        <dbReference type="ARBA" id="ARBA00022840"/>
    </source>
</evidence>
<evidence type="ECO:0000256" key="2">
    <source>
        <dbReference type="ARBA" id="ARBA00022741"/>
    </source>
</evidence>
<dbReference type="SUPFAM" id="SSF52540">
    <property type="entry name" value="P-loop containing nucleoside triphosphate hydrolases"/>
    <property type="match status" value="1"/>
</dbReference>
<feature type="domain" description="ABC transporter" evidence="4">
    <location>
        <begin position="7"/>
        <end position="235"/>
    </location>
</feature>
<dbReference type="InterPro" id="IPR003439">
    <property type="entry name" value="ABC_transporter-like_ATP-bd"/>
</dbReference>
<keyword evidence="2" id="KW-0547">Nucleotide-binding</keyword>
<dbReference type="Proteomes" id="UP000053557">
    <property type="component" value="Unassembled WGS sequence"/>
</dbReference>
<gene>
    <name evidence="5" type="ORF">ATW55_02145</name>
</gene>
<dbReference type="OrthoDB" id="9805514at2"/>
<evidence type="ECO:0000256" key="1">
    <source>
        <dbReference type="ARBA" id="ARBA00022448"/>
    </source>
</evidence>
<evidence type="ECO:0000313" key="6">
    <source>
        <dbReference type="Proteomes" id="UP000053557"/>
    </source>
</evidence>
<dbReference type="GO" id="GO:0005886">
    <property type="term" value="C:plasma membrane"/>
    <property type="evidence" value="ECO:0007669"/>
    <property type="project" value="TreeGrafter"/>
</dbReference>
<evidence type="ECO:0000313" key="5">
    <source>
        <dbReference type="EMBL" id="KUO94688.1"/>
    </source>
</evidence>
<keyword evidence="3 5" id="KW-0067">ATP-binding</keyword>
<reference evidence="5 6" key="1">
    <citation type="submission" date="2015-12" db="EMBL/GenBank/DDBJ databases">
        <title>Draft genome sequence of Acidibacillus ferrooxidans ITV001, isolated from a chalcopyrite acid mine drainage site in Brazil.</title>
        <authorList>
            <person name="Dall'Agnol H."/>
            <person name="Nancucheo I."/>
            <person name="Johnson B."/>
            <person name="Oliveira R."/>
            <person name="Leite L."/>
            <person name="Pylro V."/>
            <person name="Nunes G.L."/>
            <person name="Tzotzos G."/>
            <person name="Fernandes G.R."/>
            <person name="Dutra J."/>
            <person name="Orellana S.C."/>
            <person name="Oliveira G."/>
        </authorList>
    </citation>
    <scope>NUCLEOTIDE SEQUENCE [LARGE SCALE GENOMIC DNA]</scope>
    <source>
        <strain evidence="6">ITV01</strain>
    </source>
</reference>
<accession>A0A101XNK0</accession>
<dbReference type="CDD" id="cd03219">
    <property type="entry name" value="ABC_Mj1267_LivG_branched"/>
    <property type="match status" value="1"/>
</dbReference>
<sequence>MSPEDVLNVADVTKTFGSFTALQGMSFHVKKGEILGLVGPNGSGKTTCMNVISGSYRADRGSIHFMGKDIHRTSASRLAHMGMNRTFQIPRPFKGLTVRENLQIAATFVRRDAMGLEEIAAFIGLEDHLNKESGTLNSTQQKLLDLGRALATGPALLLVDELGAGMNPHELDVTIERLKRLASRGISMIVVEHLMSFVRQLTDRVIVMNAGKEIFEGTLDEAVKNEEVVRVYLGGGTP</sequence>
<dbReference type="GO" id="GO:0005524">
    <property type="term" value="F:ATP binding"/>
    <property type="evidence" value="ECO:0007669"/>
    <property type="project" value="UniProtKB-KW"/>
</dbReference>
<dbReference type="PANTHER" id="PTHR45772">
    <property type="entry name" value="CONSERVED COMPONENT OF ABC TRANSPORTER FOR NATURAL AMINO ACIDS-RELATED"/>
    <property type="match status" value="1"/>
</dbReference>
<proteinExistence type="predicted"/>
<dbReference type="InterPro" id="IPR027417">
    <property type="entry name" value="P-loop_NTPase"/>
</dbReference>
<dbReference type="PROSITE" id="PS50893">
    <property type="entry name" value="ABC_TRANSPORTER_2"/>
    <property type="match status" value="1"/>
</dbReference>
<keyword evidence="6" id="KW-1185">Reference proteome</keyword>
<dbReference type="InterPro" id="IPR051120">
    <property type="entry name" value="ABC_AA/LPS_Transport"/>
</dbReference>
<dbReference type="EMBL" id="LPVJ01000071">
    <property type="protein sequence ID" value="KUO94688.1"/>
    <property type="molecule type" value="Genomic_DNA"/>
</dbReference>
<evidence type="ECO:0000259" key="4">
    <source>
        <dbReference type="PROSITE" id="PS50893"/>
    </source>
</evidence>
<dbReference type="GO" id="GO:0016887">
    <property type="term" value="F:ATP hydrolysis activity"/>
    <property type="evidence" value="ECO:0007669"/>
    <property type="project" value="InterPro"/>
</dbReference>
<dbReference type="Gene3D" id="3.40.50.300">
    <property type="entry name" value="P-loop containing nucleotide triphosphate hydrolases"/>
    <property type="match status" value="1"/>
</dbReference>
<comment type="caution">
    <text evidence="5">The sequence shown here is derived from an EMBL/GenBank/DDBJ whole genome shotgun (WGS) entry which is preliminary data.</text>
</comment>
<name>A0A101XNK0_9BACL</name>
<dbReference type="PANTHER" id="PTHR45772:SF8">
    <property type="entry name" value="HIGH-AFFINITY BRANCHED-CHAIN AMINO ACID TRANSPORT ATP-BINDING PROTEIN"/>
    <property type="match status" value="1"/>
</dbReference>
<dbReference type="InterPro" id="IPR003593">
    <property type="entry name" value="AAA+_ATPase"/>
</dbReference>
<organism evidence="5 6">
    <name type="scientific">Ferroacidibacillus organovorans</name>
    <dbReference type="NCBI Taxonomy" id="1765683"/>
    <lineage>
        <taxon>Bacteria</taxon>
        <taxon>Bacillati</taxon>
        <taxon>Bacillota</taxon>
        <taxon>Bacilli</taxon>
        <taxon>Bacillales</taxon>
        <taxon>Alicyclobacillaceae</taxon>
        <taxon>Ferroacidibacillus</taxon>
    </lineage>
</organism>